<dbReference type="OrthoDB" id="7973at10239"/>
<evidence type="ECO:0000256" key="7">
    <source>
        <dbReference type="PROSITE-ProRule" id="PRU10072"/>
    </source>
</evidence>
<accession>A0A881SY63</accession>
<protein>
    <recommendedName>
        <fullName evidence="2">Uracil-DNA glycosylase</fullName>
    </recommendedName>
</protein>
<name>A0A881SY63_SWPV</name>
<dbReference type="PROSITE" id="PS00130">
    <property type="entry name" value="U_DNA_GLYCOSYLASE"/>
    <property type="match status" value="1"/>
</dbReference>
<keyword evidence="6" id="KW-0234">DNA repair</keyword>
<dbReference type="GO" id="GO:0006281">
    <property type="term" value="P:DNA repair"/>
    <property type="evidence" value="ECO:0007669"/>
    <property type="project" value="UniProtKB-KW"/>
</dbReference>
<feature type="active site" description="Proton acceptor" evidence="7">
    <location>
        <position position="68"/>
    </location>
</feature>
<evidence type="ECO:0000256" key="4">
    <source>
        <dbReference type="ARBA" id="ARBA00022801"/>
    </source>
</evidence>
<evidence type="ECO:0000256" key="6">
    <source>
        <dbReference type="ARBA" id="ARBA00023204"/>
    </source>
</evidence>
<keyword evidence="3" id="KW-0227">DNA damage</keyword>
<dbReference type="SUPFAM" id="SSF52141">
    <property type="entry name" value="Uracil-DNA glycosylase-like"/>
    <property type="match status" value="1"/>
</dbReference>
<comment type="similarity">
    <text evidence="1">Belongs to the uracil-DNA glycosylase (UDG) superfamily. UNG family.</text>
</comment>
<evidence type="ECO:0000256" key="2">
    <source>
        <dbReference type="ARBA" id="ARBA00018429"/>
    </source>
</evidence>
<evidence type="ECO:0000313" key="8">
    <source>
        <dbReference type="EMBL" id="QQG31569.1"/>
    </source>
</evidence>
<dbReference type="GO" id="GO:0003677">
    <property type="term" value="F:DNA binding"/>
    <property type="evidence" value="ECO:0007669"/>
    <property type="project" value="UniProtKB-KW"/>
</dbReference>
<evidence type="ECO:0000256" key="3">
    <source>
        <dbReference type="ARBA" id="ARBA00022763"/>
    </source>
</evidence>
<dbReference type="Proteomes" id="UP000671927">
    <property type="component" value="Segment"/>
</dbReference>
<keyword evidence="4" id="KW-0378">Hydrolase</keyword>
<keyword evidence="5" id="KW-0238">DNA-binding</keyword>
<dbReference type="GO" id="GO:0016799">
    <property type="term" value="F:hydrolase activity, hydrolyzing N-glycosyl compounds"/>
    <property type="evidence" value="ECO:0007669"/>
    <property type="project" value="InterPro"/>
</dbReference>
<evidence type="ECO:0000256" key="5">
    <source>
        <dbReference type="ARBA" id="ARBA00023125"/>
    </source>
</evidence>
<dbReference type="KEGG" id="vg:932360"/>
<dbReference type="EMBL" id="MW036632">
    <property type="protein sequence ID" value="QQG31569.1"/>
    <property type="molecule type" value="Genomic_DNA"/>
</dbReference>
<sequence length="217" mass="25198">MKTIRVHYDPFIIEYHEDWDHIMDQIAEMYNEVAEWILRDNTSPSPNNFFKQLRVPLKNKRVCVCGIDPYPNDATGIPFESPNFSKKTIKAIALSISKITGIVNYKGYNLNHVDGVIPWNYYLSCKVGETKSHALHWKKISKICLQHITKYVNILYCLGKTDFSNIKSILDTPITTIVGYHPAARDKQFDKDRAFEVINVLLEINDKLPINWEQGFY</sequence>
<dbReference type="Gene3D" id="3.40.470.10">
    <property type="entry name" value="Uracil-DNA glycosylase-like domain"/>
    <property type="match status" value="1"/>
</dbReference>
<evidence type="ECO:0000256" key="1">
    <source>
        <dbReference type="ARBA" id="ARBA00008184"/>
    </source>
</evidence>
<proteinExistence type="inferred from homology"/>
<dbReference type="InterPro" id="IPR036895">
    <property type="entry name" value="Uracil-DNA_glycosylase-like_sf"/>
</dbReference>
<organismHost>
    <name type="scientific">Sus scrofa</name>
    <name type="common">Pig</name>
    <dbReference type="NCBI Taxonomy" id="9823"/>
</organismHost>
<organism evidence="8">
    <name type="scientific">Swinepox virus</name>
    <name type="common">SWPV</name>
    <dbReference type="NCBI Taxonomy" id="10276"/>
    <lineage>
        <taxon>Viruses</taxon>
        <taxon>Varidnaviria</taxon>
        <taxon>Bamfordvirae</taxon>
        <taxon>Nucleocytoviricota</taxon>
        <taxon>Pokkesviricetes</taxon>
        <taxon>Chitovirales</taxon>
        <taxon>Poxviridae</taxon>
        <taxon>Chordopoxvirinae</taxon>
        <taxon>Suipoxvirus</taxon>
        <taxon>Suipoxvirus swinepox</taxon>
    </lineage>
</organism>
<dbReference type="InterPro" id="IPR018085">
    <property type="entry name" value="Ura-DNA_Glyclase_AS"/>
</dbReference>
<gene>
    <name evidence="8" type="primary">SwPV078</name>
</gene>
<reference evidence="8" key="1">
    <citation type="journal article" date="2021" name="Arch. Virol.">
        <title>First complete genome characterization of swinepox virus directly from a clinical sample indicates divergence of a Eurasian-lineage virus.</title>
        <authorList>
            <person name="Aasdev A."/>
            <person name="Mishra A."/>
            <person name="Bora D.P."/>
            <person name="Kurkure N.V."/>
            <person name="Barman N.N."/>
            <person name="Raut A.A."/>
        </authorList>
    </citation>
    <scope>NUCLEOTIDE SEQUENCE</scope>
    <source>
        <strain evidence="8">SwPV/India-Assam/16</strain>
    </source>
</reference>